<dbReference type="AlphaFoldDB" id="Q2HUM3"/>
<reference evidence="1" key="1">
    <citation type="submission" date="2004-07" db="EMBL/GenBank/DDBJ databases">
        <authorList>
            <person name="Town C.D."/>
        </authorList>
    </citation>
    <scope>NUCLEOTIDE SEQUENCE</scope>
</reference>
<protein>
    <submittedName>
        <fullName evidence="1">Uncharacterized protein</fullName>
    </submittedName>
</protein>
<reference evidence="1" key="2">
    <citation type="submission" date="2007-03" db="EMBL/GenBank/DDBJ databases">
        <authorList>
            <consortium name="The International Medicago Genome Annotation Group"/>
        </authorList>
    </citation>
    <scope>NUCLEOTIDE SEQUENCE</scope>
</reference>
<name>Q2HUM3_MEDTR</name>
<gene>
    <name evidence="1" type="ORF">MtrDRAFT_AC149130g59v2</name>
</gene>
<sequence length="67" mass="7649">MPCESMAFNDSKIFHLLIGEIIATLDDLSCLLHLPIEGQLLELKGPLFMNEAVYTMVKLMWLRLSIK</sequence>
<proteinExistence type="predicted"/>
<organism evidence="1">
    <name type="scientific">Medicago truncatula</name>
    <name type="common">Barrel medic</name>
    <name type="synonym">Medicago tribuloides</name>
    <dbReference type="NCBI Taxonomy" id="3880"/>
    <lineage>
        <taxon>Eukaryota</taxon>
        <taxon>Viridiplantae</taxon>
        <taxon>Streptophyta</taxon>
        <taxon>Embryophyta</taxon>
        <taxon>Tracheophyta</taxon>
        <taxon>Spermatophyta</taxon>
        <taxon>Magnoliopsida</taxon>
        <taxon>eudicotyledons</taxon>
        <taxon>Gunneridae</taxon>
        <taxon>Pentapetalae</taxon>
        <taxon>rosids</taxon>
        <taxon>fabids</taxon>
        <taxon>Fabales</taxon>
        <taxon>Fabaceae</taxon>
        <taxon>Papilionoideae</taxon>
        <taxon>50 kb inversion clade</taxon>
        <taxon>NPAAA clade</taxon>
        <taxon>Hologalegina</taxon>
        <taxon>IRL clade</taxon>
        <taxon>Trifolieae</taxon>
        <taxon>Medicago</taxon>
    </lineage>
</organism>
<evidence type="ECO:0000313" key="1">
    <source>
        <dbReference type="EMBL" id="ABD28640.2"/>
    </source>
</evidence>
<accession>Q2HUM3</accession>
<dbReference type="EMBL" id="AC149130">
    <property type="protein sequence ID" value="ABD28640.2"/>
    <property type="molecule type" value="Genomic_DNA"/>
</dbReference>